<dbReference type="AlphaFoldDB" id="A0A5E4ZD23"/>
<evidence type="ECO:0000256" key="1">
    <source>
        <dbReference type="SAM" id="MobiDB-lite"/>
    </source>
</evidence>
<dbReference type="InterPro" id="IPR010982">
    <property type="entry name" value="Lambda_DNA-bd_dom_sf"/>
</dbReference>
<dbReference type="SUPFAM" id="SSF47413">
    <property type="entry name" value="lambda repressor-like DNA-binding domains"/>
    <property type="match status" value="1"/>
</dbReference>
<dbReference type="SMART" id="SM00530">
    <property type="entry name" value="HTH_XRE"/>
    <property type="match status" value="1"/>
</dbReference>
<name>A0A5E4ZD23_9BURK</name>
<dbReference type="Proteomes" id="UP000414233">
    <property type="component" value="Unassembled WGS sequence"/>
</dbReference>
<dbReference type="OrthoDB" id="8817527at2"/>
<evidence type="ECO:0000313" key="4">
    <source>
        <dbReference type="Proteomes" id="UP000414233"/>
    </source>
</evidence>
<dbReference type="InterPro" id="IPR001387">
    <property type="entry name" value="Cro/C1-type_HTH"/>
</dbReference>
<protein>
    <recommendedName>
        <fullName evidence="2">HTH cro/C1-type domain-containing protein</fullName>
    </recommendedName>
</protein>
<evidence type="ECO:0000313" key="3">
    <source>
        <dbReference type="EMBL" id="VVE58083.1"/>
    </source>
</evidence>
<keyword evidence="4" id="KW-1185">Reference proteome</keyword>
<dbReference type="PROSITE" id="PS50943">
    <property type="entry name" value="HTH_CROC1"/>
    <property type="match status" value="1"/>
</dbReference>
<dbReference type="GO" id="GO:0003677">
    <property type="term" value="F:DNA binding"/>
    <property type="evidence" value="ECO:0007669"/>
    <property type="project" value="InterPro"/>
</dbReference>
<sequence>MKSVAEIALALRARAKNLEVTQEALGQSAGVSRRTLTHVLGGENDFKLSTLMAVADRLGLEVALVPKGAAQGLPGAEVLSTSTPSAIKTRVGQARHRFATVRRTPTSK</sequence>
<dbReference type="EMBL" id="CABPRZ010000035">
    <property type="protein sequence ID" value="VVE58083.1"/>
    <property type="molecule type" value="Genomic_DNA"/>
</dbReference>
<dbReference type="Pfam" id="PF13560">
    <property type="entry name" value="HTH_31"/>
    <property type="match status" value="1"/>
</dbReference>
<dbReference type="RefSeq" id="WP_150699912.1">
    <property type="nucleotide sequence ID" value="NZ_CABPRZ010000035.1"/>
</dbReference>
<feature type="region of interest" description="Disordered" evidence="1">
    <location>
        <begin position="89"/>
        <end position="108"/>
    </location>
</feature>
<proteinExistence type="predicted"/>
<feature type="domain" description="HTH cro/C1-type" evidence="2">
    <location>
        <begin position="11"/>
        <end position="65"/>
    </location>
</feature>
<reference evidence="3 4" key="1">
    <citation type="submission" date="2019-08" db="EMBL/GenBank/DDBJ databases">
        <authorList>
            <person name="Peeters C."/>
        </authorList>
    </citation>
    <scope>NUCLEOTIDE SEQUENCE [LARGE SCALE GENOMIC DNA]</scope>
    <source>
        <strain evidence="3 4">LMG 30175</strain>
    </source>
</reference>
<evidence type="ECO:0000259" key="2">
    <source>
        <dbReference type="PROSITE" id="PS50943"/>
    </source>
</evidence>
<dbReference type="Gene3D" id="1.10.260.40">
    <property type="entry name" value="lambda repressor-like DNA-binding domains"/>
    <property type="match status" value="1"/>
</dbReference>
<gene>
    <name evidence="3" type="ORF">PTE30175_05181</name>
</gene>
<dbReference type="CDD" id="cd00093">
    <property type="entry name" value="HTH_XRE"/>
    <property type="match status" value="1"/>
</dbReference>
<organism evidence="3 4">
    <name type="scientific">Pandoraea terrae</name>
    <dbReference type="NCBI Taxonomy" id="1537710"/>
    <lineage>
        <taxon>Bacteria</taxon>
        <taxon>Pseudomonadati</taxon>
        <taxon>Pseudomonadota</taxon>
        <taxon>Betaproteobacteria</taxon>
        <taxon>Burkholderiales</taxon>
        <taxon>Burkholderiaceae</taxon>
        <taxon>Pandoraea</taxon>
    </lineage>
</organism>
<accession>A0A5E4ZD23</accession>